<dbReference type="AlphaFoldDB" id="A0A8T0U6U3"/>
<name>A0A8T0U6U3_PANVG</name>
<feature type="compositionally biased region" description="Polar residues" evidence="1">
    <location>
        <begin position="1"/>
        <end position="12"/>
    </location>
</feature>
<evidence type="ECO:0000313" key="2">
    <source>
        <dbReference type="EMBL" id="KAG2620392.1"/>
    </source>
</evidence>
<keyword evidence="3" id="KW-1185">Reference proteome</keyword>
<protein>
    <submittedName>
        <fullName evidence="2">Uncharacterized protein</fullName>
    </submittedName>
</protein>
<gene>
    <name evidence="2" type="ORF">PVAP13_3NG097420</name>
</gene>
<dbReference type="EMBL" id="CM029042">
    <property type="protein sequence ID" value="KAG2620392.1"/>
    <property type="molecule type" value="Genomic_DNA"/>
</dbReference>
<evidence type="ECO:0000313" key="3">
    <source>
        <dbReference type="Proteomes" id="UP000823388"/>
    </source>
</evidence>
<proteinExistence type="predicted"/>
<feature type="compositionally biased region" description="Polar residues" evidence="1">
    <location>
        <begin position="23"/>
        <end position="33"/>
    </location>
</feature>
<organism evidence="2 3">
    <name type="scientific">Panicum virgatum</name>
    <name type="common">Blackwell switchgrass</name>
    <dbReference type="NCBI Taxonomy" id="38727"/>
    <lineage>
        <taxon>Eukaryota</taxon>
        <taxon>Viridiplantae</taxon>
        <taxon>Streptophyta</taxon>
        <taxon>Embryophyta</taxon>
        <taxon>Tracheophyta</taxon>
        <taxon>Spermatophyta</taxon>
        <taxon>Magnoliopsida</taxon>
        <taxon>Liliopsida</taxon>
        <taxon>Poales</taxon>
        <taxon>Poaceae</taxon>
        <taxon>PACMAD clade</taxon>
        <taxon>Panicoideae</taxon>
        <taxon>Panicodae</taxon>
        <taxon>Paniceae</taxon>
        <taxon>Panicinae</taxon>
        <taxon>Panicum</taxon>
        <taxon>Panicum sect. Hiantes</taxon>
    </lineage>
</organism>
<reference evidence="2" key="1">
    <citation type="submission" date="2020-05" db="EMBL/GenBank/DDBJ databases">
        <title>WGS assembly of Panicum virgatum.</title>
        <authorList>
            <person name="Lovell J.T."/>
            <person name="Jenkins J."/>
            <person name="Shu S."/>
            <person name="Juenger T.E."/>
            <person name="Schmutz J."/>
        </authorList>
    </citation>
    <scope>NUCLEOTIDE SEQUENCE</scope>
    <source>
        <strain evidence="2">AP13</strain>
    </source>
</reference>
<comment type="caution">
    <text evidence="2">The sequence shown here is derived from an EMBL/GenBank/DDBJ whole genome shotgun (WGS) entry which is preliminary data.</text>
</comment>
<evidence type="ECO:0000256" key="1">
    <source>
        <dbReference type="SAM" id="MobiDB-lite"/>
    </source>
</evidence>
<dbReference type="Proteomes" id="UP000823388">
    <property type="component" value="Chromosome 3N"/>
</dbReference>
<sequence length="51" mass="5209">MSSAGAGTSSRFPSRPLPIGSTGAETSSLLPSHTQREMGPSESEPKRVGPP</sequence>
<feature type="region of interest" description="Disordered" evidence="1">
    <location>
        <begin position="1"/>
        <end position="51"/>
    </location>
</feature>
<accession>A0A8T0U6U3</accession>